<dbReference type="Proteomes" id="UP001595799">
    <property type="component" value="Unassembled WGS sequence"/>
</dbReference>
<accession>A0ABV8UHU1</accession>
<dbReference type="SMART" id="SM00953">
    <property type="entry name" value="RES"/>
    <property type="match status" value="1"/>
</dbReference>
<comment type="caution">
    <text evidence="2">The sequence shown here is derived from an EMBL/GenBank/DDBJ whole genome shotgun (WGS) entry which is preliminary data.</text>
</comment>
<sequence>MAAPYPADRLAAVLCEAALPPTYRIFPERFLQTPLGTAPGDSRFCAQADGFSLLYSTSDLATGFVEVIVRDRFTAQAPREIRLKEVTQRAWAQISTLPGTQLNLLDLRQEGCVKMGIPTDAVKARNHAAGRALGRTLYKHHGQVDGILFSSRLTGEDVYAIFDRALDKLSVMDTGWLAEHPELPAILSRFDMRLKTG</sequence>
<organism evidence="2 3">
    <name type="scientific">Fodinicurvata halophila</name>
    <dbReference type="NCBI Taxonomy" id="1419723"/>
    <lineage>
        <taxon>Bacteria</taxon>
        <taxon>Pseudomonadati</taxon>
        <taxon>Pseudomonadota</taxon>
        <taxon>Alphaproteobacteria</taxon>
        <taxon>Rhodospirillales</taxon>
        <taxon>Rhodovibrionaceae</taxon>
        <taxon>Fodinicurvata</taxon>
    </lineage>
</organism>
<dbReference type="InterPro" id="IPR014914">
    <property type="entry name" value="RES_dom"/>
</dbReference>
<name>A0ABV8UHU1_9PROT</name>
<dbReference type="RefSeq" id="WP_382421182.1">
    <property type="nucleotide sequence ID" value="NZ_JBHSCW010000002.1"/>
</dbReference>
<protein>
    <submittedName>
        <fullName evidence="2">RES family NAD+ phosphorylase</fullName>
    </submittedName>
</protein>
<evidence type="ECO:0000313" key="3">
    <source>
        <dbReference type="Proteomes" id="UP001595799"/>
    </source>
</evidence>
<keyword evidence="3" id="KW-1185">Reference proteome</keyword>
<dbReference type="Pfam" id="PF08808">
    <property type="entry name" value="RES"/>
    <property type="match status" value="1"/>
</dbReference>
<reference evidence="3" key="1">
    <citation type="journal article" date="2019" name="Int. J. Syst. Evol. Microbiol.">
        <title>The Global Catalogue of Microorganisms (GCM) 10K type strain sequencing project: providing services to taxonomists for standard genome sequencing and annotation.</title>
        <authorList>
            <consortium name="The Broad Institute Genomics Platform"/>
            <consortium name="The Broad Institute Genome Sequencing Center for Infectious Disease"/>
            <person name="Wu L."/>
            <person name="Ma J."/>
        </authorList>
    </citation>
    <scope>NUCLEOTIDE SEQUENCE [LARGE SCALE GENOMIC DNA]</scope>
    <source>
        <strain evidence="3">CECT 8472</strain>
    </source>
</reference>
<gene>
    <name evidence="2" type="ORF">ACFOW6_04715</name>
</gene>
<evidence type="ECO:0000259" key="1">
    <source>
        <dbReference type="SMART" id="SM00953"/>
    </source>
</evidence>
<proteinExistence type="predicted"/>
<evidence type="ECO:0000313" key="2">
    <source>
        <dbReference type="EMBL" id="MFC4350843.1"/>
    </source>
</evidence>
<dbReference type="EMBL" id="JBHSCW010000002">
    <property type="protein sequence ID" value="MFC4350843.1"/>
    <property type="molecule type" value="Genomic_DNA"/>
</dbReference>
<feature type="domain" description="RES" evidence="1">
    <location>
        <begin position="34"/>
        <end position="173"/>
    </location>
</feature>